<dbReference type="InterPro" id="IPR035398">
    <property type="entry name" value="Bac_rhamnosid_C"/>
</dbReference>
<keyword evidence="2" id="KW-0326">Glycosidase</keyword>
<dbReference type="InterPro" id="IPR008928">
    <property type="entry name" value="6-hairpin_glycosidase_sf"/>
</dbReference>
<dbReference type="Gene3D" id="2.60.420.10">
    <property type="entry name" value="Maltose phosphorylase, domain 3"/>
    <property type="match status" value="1"/>
</dbReference>
<dbReference type="RefSeq" id="XP_060444239.1">
    <property type="nucleotide sequence ID" value="XM_060588043.1"/>
</dbReference>
<dbReference type="GO" id="GO:0005975">
    <property type="term" value="P:carbohydrate metabolic process"/>
    <property type="evidence" value="ECO:0007669"/>
    <property type="project" value="InterPro"/>
</dbReference>
<keyword evidence="3" id="KW-1185">Reference proteome</keyword>
<keyword evidence="2" id="KW-0378">Hydrolase</keyword>
<dbReference type="Gene3D" id="1.50.10.10">
    <property type="match status" value="1"/>
</dbReference>
<name>A0AAJ0ED91_9PEZI</name>
<dbReference type="SUPFAM" id="SSF48208">
    <property type="entry name" value="Six-hairpin glycosidases"/>
    <property type="match status" value="1"/>
</dbReference>
<accession>A0AAJ0ED91</accession>
<dbReference type="Pfam" id="PF17390">
    <property type="entry name" value="Bac_rhamnosid_C"/>
    <property type="match status" value="1"/>
</dbReference>
<evidence type="ECO:0000313" key="2">
    <source>
        <dbReference type="EMBL" id="KAK1635632.1"/>
    </source>
</evidence>
<gene>
    <name evidence="2" type="ORF">BDP81DRAFT_395204</name>
</gene>
<reference evidence="2" key="1">
    <citation type="submission" date="2021-06" db="EMBL/GenBank/DDBJ databases">
        <title>Comparative genomics, transcriptomics and evolutionary studies reveal genomic signatures of adaptation to plant cell wall in hemibiotrophic fungi.</title>
        <authorList>
            <consortium name="DOE Joint Genome Institute"/>
            <person name="Baroncelli R."/>
            <person name="Diaz J.F."/>
            <person name="Benocci T."/>
            <person name="Peng M."/>
            <person name="Battaglia E."/>
            <person name="Haridas S."/>
            <person name="Andreopoulos W."/>
            <person name="Labutti K."/>
            <person name="Pangilinan J."/>
            <person name="Floch G.L."/>
            <person name="Makela M.R."/>
            <person name="Henrissat B."/>
            <person name="Grigoriev I.V."/>
            <person name="Crouch J.A."/>
            <person name="De Vries R.P."/>
            <person name="Sukno S.A."/>
            <person name="Thon M.R."/>
        </authorList>
    </citation>
    <scope>NUCLEOTIDE SEQUENCE</scope>
    <source>
        <strain evidence="2">CBS 102054</strain>
    </source>
</reference>
<dbReference type="GeneID" id="85472905"/>
<comment type="caution">
    <text evidence="2">The sequence shown here is derived from an EMBL/GenBank/DDBJ whole genome shotgun (WGS) entry which is preliminary data.</text>
</comment>
<dbReference type="PANTHER" id="PTHR34987">
    <property type="entry name" value="C, PUTATIVE (AFU_ORTHOLOGUE AFUA_3G02880)-RELATED"/>
    <property type="match status" value="1"/>
</dbReference>
<protein>
    <submittedName>
        <fullName evidence="2">Six-hairpin glycosidase-like protein</fullName>
    </submittedName>
</protein>
<feature type="domain" description="Alpha-L-rhamnosidase C-terminal" evidence="1">
    <location>
        <begin position="176"/>
        <end position="240"/>
    </location>
</feature>
<evidence type="ECO:0000259" key="1">
    <source>
        <dbReference type="Pfam" id="PF17390"/>
    </source>
</evidence>
<dbReference type="GO" id="GO:0016798">
    <property type="term" value="F:hydrolase activity, acting on glycosyl bonds"/>
    <property type="evidence" value="ECO:0007669"/>
    <property type="project" value="UniProtKB-KW"/>
</dbReference>
<evidence type="ECO:0000313" key="3">
    <source>
        <dbReference type="Proteomes" id="UP001243989"/>
    </source>
</evidence>
<dbReference type="Proteomes" id="UP001243989">
    <property type="component" value="Unassembled WGS sequence"/>
</dbReference>
<dbReference type="AlphaFoldDB" id="A0AAJ0ED91"/>
<dbReference type="EMBL" id="JAHMHQ010000012">
    <property type="protein sequence ID" value="KAK1635632.1"/>
    <property type="molecule type" value="Genomic_DNA"/>
</dbReference>
<sequence>MDWRWVLDGKNFSIKALRSAINTNLWNPDLNAYILSETIQTGFAQDANALAILAGVPASPNTTSSILSTLSRDLLLPSGPLAFSKSTVLAGFAQKISPYASSYHLRAALSAGDASTALSLLKPLWAPMANPTHENYTDCFWEALNPDGTPCLGIVTSLCHGWAAGPTAELSRYVLGIQPVAPGFAEWKVEPLTLGLEWAKGRYPTVLGDVAVDWRFEGGMLRMETESPAGSKGKVYLPEPMVTSLEKSVIRVNGVVKNGTQFEVDGGEAFVLTQEPLGAGLLA</sequence>
<proteinExistence type="predicted"/>
<organism evidence="2 3">
    <name type="scientific">Colletotrichum phormii</name>
    <dbReference type="NCBI Taxonomy" id="359342"/>
    <lineage>
        <taxon>Eukaryota</taxon>
        <taxon>Fungi</taxon>
        <taxon>Dikarya</taxon>
        <taxon>Ascomycota</taxon>
        <taxon>Pezizomycotina</taxon>
        <taxon>Sordariomycetes</taxon>
        <taxon>Hypocreomycetidae</taxon>
        <taxon>Glomerellales</taxon>
        <taxon>Glomerellaceae</taxon>
        <taxon>Colletotrichum</taxon>
        <taxon>Colletotrichum acutatum species complex</taxon>
    </lineage>
</organism>
<dbReference type="InterPro" id="IPR012341">
    <property type="entry name" value="6hp_glycosidase-like_sf"/>
</dbReference>
<dbReference type="PANTHER" id="PTHR34987:SF4">
    <property type="entry name" value="ALPHA-L-RHAMNOSIDASE C-TERMINAL DOMAIN-CONTAINING PROTEIN"/>
    <property type="match status" value="1"/>
</dbReference>